<dbReference type="EMBL" id="JXJN01010701">
    <property type="status" value="NOT_ANNOTATED_CDS"/>
    <property type="molecule type" value="Genomic_DNA"/>
</dbReference>
<reference evidence="1" key="2">
    <citation type="submission" date="2020-05" db="UniProtKB">
        <authorList>
            <consortium name="EnsemblMetazoa"/>
        </authorList>
    </citation>
    <scope>IDENTIFICATION</scope>
    <source>
        <strain evidence="1">IAEA</strain>
    </source>
</reference>
<name>A0A1B0BA32_9MUSC</name>
<dbReference type="Proteomes" id="UP000092460">
    <property type="component" value="Unassembled WGS sequence"/>
</dbReference>
<evidence type="ECO:0000313" key="1">
    <source>
        <dbReference type="EnsemblMetazoa" id="GPPI023596-PA"/>
    </source>
</evidence>
<protein>
    <submittedName>
        <fullName evidence="1">Uncharacterized protein</fullName>
    </submittedName>
</protein>
<dbReference type="VEuPathDB" id="VectorBase:GPPI023596"/>
<reference evidence="2" key="1">
    <citation type="submission" date="2015-01" db="EMBL/GenBank/DDBJ databases">
        <authorList>
            <person name="Aksoy S."/>
            <person name="Warren W."/>
            <person name="Wilson R.K."/>
        </authorList>
    </citation>
    <scope>NUCLEOTIDE SEQUENCE [LARGE SCALE GENOMIC DNA]</scope>
    <source>
        <strain evidence="2">IAEA</strain>
    </source>
</reference>
<dbReference type="AlphaFoldDB" id="A0A1B0BA32"/>
<dbReference type="EnsemblMetazoa" id="GPPI023596-RA">
    <property type="protein sequence ID" value="GPPI023596-PA"/>
    <property type="gene ID" value="GPPI023596"/>
</dbReference>
<evidence type="ECO:0000313" key="2">
    <source>
        <dbReference type="Proteomes" id="UP000092460"/>
    </source>
</evidence>
<organism evidence="1 2">
    <name type="scientific">Glossina palpalis gambiensis</name>
    <dbReference type="NCBI Taxonomy" id="67801"/>
    <lineage>
        <taxon>Eukaryota</taxon>
        <taxon>Metazoa</taxon>
        <taxon>Ecdysozoa</taxon>
        <taxon>Arthropoda</taxon>
        <taxon>Hexapoda</taxon>
        <taxon>Insecta</taxon>
        <taxon>Pterygota</taxon>
        <taxon>Neoptera</taxon>
        <taxon>Endopterygota</taxon>
        <taxon>Diptera</taxon>
        <taxon>Brachycera</taxon>
        <taxon>Muscomorpha</taxon>
        <taxon>Hippoboscoidea</taxon>
        <taxon>Glossinidae</taxon>
        <taxon>Glossina</taxon>
    </lineage>
</organism>
<accession>A0A1B0BA32</accession>
<keyword evidence="2" id="KW-1185">Reference proteome</keyword>
<proteinExistence type="predicted"/>
<sequence length="84" mass="8903">MNIHIDIDCRNQDQLGNNYCYITYPGNGGDETAEGKPSRSASLGGIVFSTTNSSPCCSSSLRRSSSSIARRMASASSTAFTEIS</sequence>